<dbReference type="InterPro" id="IPR012902">
    <property type="entry name" value="N_methyl_site"/>
</dbReference>
<proteinExistence type="predicted"/>
<evidence type="ECO:0000313" key="3">
    <source>
        <dbReference type="Proteomes" id="UP000034600"/>
    </source>
</evidence>
<organism evidence="2 3">
    <name type="scientific">Candidatus Jorgensenbacteria bacterium GW2011_GWC1_48_8</name>
    <dbReference type="NCBI Taxonomy" id="1618666"/>
    <lineage>
        <taxon>Bacteria</taxon>
        <taxon>Candidatus Joergenseniibacteriota</taxon>
    </lineage>
</organism>
<dbReference type="NCBIfam" id="TIGR02532">
    <property type="entry name" value="IV_pilin_GFxxxE"/>
    <property type="match status" value="1"/>
</dbReference>
<protein>
    <submittedName>
        <fullName evidence="2">Uncharacterized protein</fullName>
    </submittedName>
</protein>
<name>A0A0G1UUY6_9BACT</name>
<reference evidence="2 3" key="1">
    <citation type="journal article" date="2015" name="Nature">
        <title>rRNA introns, odd ribosomes, and small enigmatic genomes across a large radiation of phyla.</title>
        <authorList>
            <person name="Brown C.T."/>
            <person name="Hug L.A."/>
            <person name="Thomas B.C."/>
            <person name="Sharon I."/>
            <person name="Castelle C.J."/>
            <person name="Singh A."/>
            <person name="Wilkins M.J."/>
            <person name="Williams K.H."/>
            <person name="Banfield J.F."/>
        </authorList>
    </citation>
    <scope>NUCLEOTIDE SEQUENCE [LARGE SCALE GENOMIC DNA]</scope>
</reference>
<gene>
    <name evidence="2" type="ORF">UY32_C0036G0001</name>
</gene>
<accession>A0A0G1UUY6</accession>
<evidence type="ECO:0000256" key="1">
    <source>
        <dbReference type="SAM" id="Phobius"/>
    </source>
</evidence>
<comment type="caution">
    <text evidence="2">The sequence shown here is derived from an EMBL/GenBank/DDBJ whole genome shotgun (WGS) entry which is preliminary data.</text>
</comment>
<feature type="transmembrane region" description="Helical" evidence="1">
    <location>
        <begin position="6"/>
        <end position="30"/>
    </location>
</feature>
<dbReference type="AlphaFoldDB" id="A0A0G1UUY6"/>
<evidence type="ECO:0000313" key="2">
    <source>
        <dbReference type="EMBL" id="KKU97992.1"/>
    </source>
</evidence>
<keyword evidence="1" id="KW-1133">Transmembrane helix</keyword>
<dbReference type="Pfam" id="PF07963">
    <property type="entry name" value="N_methyl"/>
    <property type="match status" value="1"/>
</dbReference>
<feature type="non-terminal residue" evidence="2">
    <location>
        <position position="88"/>
    </location>
</feature>
<keyword evidence="1" id="KW-0812">Transmembrane</keyword>
<dbReference type="EMBL" id="LCPO01000036">
    <property type="protein sequence ID" value="KKU97992.1"/>
    <property type="molecule type" value="Genomic_DNA"/>
</dbReference>
<dbReference type="Proteomes" id="UP000034600">
    <property type="component" value="Unassembled WGS sequence"/>
</dbReference>
<sequence length="88" mass="9521">MRTKGVSFIEILVVIAIFAILGILVARITVVTLRGTNRSDSLVKVRENMEFSLAVMERGLRNAEAVNPCPNLDTTVLAYSDADGVPTS</sequence>
<keyword evidence="1" id="KW-0472">Membrane</keyword>